<evidence type="ECO:0000313" key="2">
    <source>
        <dbReference type="Proteomes" id="UP000323819"/>
    </source>
</evidence>
<accession>A0ABD7SRL1</accession>
<evidence type="ECO:0000313" key="1">
    <source>
        <dbReference type="EMBL" id="TXX67404.1"/>
    </source>
</evidence>
<comment type="caution">
    <text evidence="1">The sequence shown here is derived from an EMBL/GenBank/DDBJ whole genome shotgun (WGS) entry which is preliminary data.</text>
</comment>
<protein>
    <submittedName>
        <fullName evidence="1">Uncharacterized protein</fullName>
    </submittedName>
</protein>
<name>A0ABD7SRL1_VIBCL</name>
<dbReference type="RefSeq" id="WP_044126000.1">
    <property type="nucleotide sequence ID" value="NZ_JAANNJ010000015.1"/>
</dbReference>
<organism evidence="1 2">
    <name type="scientific">Vibrio cholerae</name>
    <dbReference type="NCBI Taxonomy" id="666"/>
    <lineage>
        <taxon>Bacteria</taxon>
        <taxon>Pseudomonadati</taxon>
        <taxon>Pseudomonadota</taxon>
        <taxon>Gammaproteobacteria</taxon>
        <taxon>Vibrionales</taxon>
        <taxon>Vibrionaceae</taxon>
        <taxon>Vibrio</taxon>
    </lineage>
</organism>
<dbReference type="Proteomes" id="UP000323819">
    <property type="component" value="Unassembled WGS sequence"/>
</dbReference>
<sequence>MPNTPPIDLIALIEDRLNIFCFNDDQMAHQVQTNIWATLQSNDAKCARFEGLSMKIRRYVNSFGLQKQNYCFFCNGDDYVTYNRVKNAIMHLLGKMEMNIVFEATQSQQSSATLITMLPEHWANMGMPEKVALSMLETIETGLANSATSALFVLDYDKSTPLLRSFIETVMANPNIAVYLFQDLPSDSLNSPEHMLQITSSMRSRNIECYALDSSINFKKFEGVEYV</sequence>
<gene>
    <name evidence="1" type="ORF">FXF03_02155</name>
</gene>
<dbReference type="AlphaFoldDB" id="A0ABD7SRL1"/>
<reference evidence="1 2" key="1">
    <citation type="submission" date="2019-06" db="EMBL/GenBank/DDBJ databases">
        <title>Vibrio cholerae phylogeny based on whole-genome sequencing reveals genetic diversity and population strucutre.</title>
        <authorList>
            <person name="Zhiqiu Y."/>
            <person name="Bin L."/>
            <person name="Lingyan J."/>
        </authorList>
    </citation>
    <scope>NUCLEOTIDE SEQUENCE [LARGE SCALE GENOMIC DNA]</scope>
    <source>
        <strain evidence="1 2">N2814</strain>
    </source>
</reference>
<dbReference type="EMBL" id="VSIJ01000005">
    <property type="protein sequence ID" value="TXX67404.1"/>
    <property type="molecule type" value="Genomic_DNA"/>
</dbReference>
<proteinExistence type="predicted"/>